<dbReference type="Proteomes" id="UP000664534">
    <property type="component" value="Unassembled WGS sequence"/>
</dbReference>
<comment type="caution">
    <text evidence="1">The sequence shown here is derived from an EMBL/GenBank/DDBJ whole genome shotgun (WGS) entry which is preliminary data.</text>
</comment>
<name>A0A8H3PJC3_9LECA</name>
<evidence type="ECO:0000313" key="1">
    <source>
        <dbReference type="EMBL" id="CAF9942257.1"/>
    </source>
</evidence>
<accession>A0A8H3PJC3</accession>
<organism evidence="1 2">
    <name type="scientific">Imshaugia aleurites</name>
    <dbReference type="NCBI Taxonomy" id="172621"/>
    <lineage>
        <taxon>Eukaryota</taxon>
        <taxon>Fungi</taxon>
        <taxon>Dikarya</taxon>
        <taxon>Ascomycota</taxon>
        <taxon>Pezizomycotina</taxon>
        <taxon>Lecanoromycetes</taxon>
        <taxon>OSLEUM clade</taxon>
        <taxon>Lecanoromycetidae</taxon>
        <taxon>Lecanorales</taxon>
        <taxon>Lecanorineae</taxon>
        <taxon>Parmeliaceae</taxon>
        <taxon>Imshaugia</taxon>
    </lineage>
</organism>
<keyword evidence="2" id="KW-1185">Reference proteome</keyword>
<reference evidence="1" key="1">
    <citation type="submission" date="2021-03" db="EMBL/GenBank/DDBJ databases">
        <authorList>
            <person name="Tagirdzhanova G."/>
        </authorList>
    </citation>
    <scope>NUCLEOTIDE SEQUENCE</scope>
</reference>
<dbReference type="EMBL" id="CAJPDT010000175">
    <property type="protein sequence ID" value="CAF9942257.1"/>
    <property type="molecule type" value="Genomic_DNA"/>
</dbReference>
<sequence length="189" mass="21424">MPSSIPRLALLFQWVDDSTDPTHTELKQRILLEEACSKSNPREALEAAKAFIRASILSATIQDDTSVIDDAVFGRVCESTASMERCLPRPEDEPAKSWLKNVIEKFGEYATYWESLANFNKARSPFIIAGGTLIRTHKFALCEQVCRIYDISNEDEMRSFENIEKALVLNLSANDRAYVYDKLEGVFHP</sequence>
<evidence type="ECO:0000313" key="2">
    <source>
        <dbReference type="Proteomes" id="UP000664534"/>
    </source>
</evidence>
<gene>
    <name evidence="1" type="ORF">IMSHALPRED_003437</name>
</gene>
<dbReference type="AlphaFoldDB" id="A0A8H3PJC3"/>
<protein>
    <submittedName>
        <fullName evidence="1">Uncharacterized protein</fullName>
    </submittedName>
</protein>
<proteinExistence type="predicted"/>